<evidence type="ECO:0000313" key="13">
    <source>
        <dbReference type="Proteomes" id="UP000239047"/>
    </source>
</evidence>
<dbReference type="OrthoDB" id="9779408at2"/>
<evidence type="ECO:0000256" key="7">
    <source>
        <dbReference type="ARBA" id="ARBA00023277"/>
    </source>
</evidence>
<evidence type="ECO:0000256" key="1">
    <source>
        <dbReference type="ARBA" id="ARBA00001614"/>
    </source>
</evidence>
<organism evidence="12 13">
    <name type="scientific">Jeotgalibacillus proteolyticus</name>
    <dbReference type="NCBI Taxonomy" id="2082395"/>
    <lineage>
        <taxon>Bacteria</taxon>
        <taxon>Bacillati</taxon>
        <taxon>Bacillota</taxon>
        <taxon>Bacilli</taxon>
        <taxon>Bacillales</taxon>
        <taxon>Caryophanaceae</taxon>
        <taxon>Jeotgalibacillus</taxon>
    </lineage>
</organism>
<evidence type="ECO:0000256" key="9">
    <source>
        <dbReference type="PIRSR" id="PIRSR005096-1"/>
    </source>
</evidence>
<dbReference type="InterPro" id="IPR014718">
    <property type="entry name" value="GH-type_carb-bd"/>
</dbReference>
<feature type="binding site" evidence="11">
    <location>
        <begin position="179"/>
        <end position="181"/>
    </location>
    <ligand>
        <name>beta-D-galactose</name>
        <dbReference type="ChEBI" id="CHEBI:27667"/>
    </ligand>
</feature>
<dbReference type="GO" id="GO:0030246">
    <property type="term" value="F:carbohydrate binding"/>
    <property type="evidence" value="ECO:0007669"/>
    <property type="project" value="InterPro"/>
</dbReference>
<dbReference type="GO" id="GO:0033499">
    <property type="term" value="P:galactose catabolic process via UDP-galactose, Leloir pathway"/>
    <property type="evidence" value="ECO:0007669"/>
    <property type="project" value="TreeGrafter"/>
</dbReference>
<dbReference type="GO" id="GO:0005737">
    <property type="term" value="C:cytoplasm"/>
    <property type="evidence" value="ECO:0007669"/>
    <property type="project" value="TreeGrafter"/>
</dbReference>
<dbReference type="InterPro" id="IPR015443">
    <property type="entry name" value="Aldose_1-epimerase"/>
</dbReference>
<dbReference type="Proteomes" id="UP000239047">
    <property type="component" value="Unassembled WGS sequence"/>
</dbReference>
<dbReference type="Gene3D" id="2.70.98.10">
    <property type="match status" value="1"/>
</dbReference>
<feature type="active site" description="Proton acceptor" evidence="9">
    <location>
        <position position="313"/>
    </location>
</feature>
<evidence type="ECO:0000256" key="4">
    <source>
        <dbReference type="ARBA" id="ARBA00013185"/>
    </source>
</evidence>
<dbReference type="UniPathway" id="UPA00242"/>
<dbReference type="AlphaFoldDB" id="A0A2S5G9F4"/>
<dbReference type="InterPro" id="IPR018052">
    <property type="entry name" value="Ald1_epimerase_CS"/>
</dbReference>
<dbReference type="SUPFAM" id="SSF74650">
    <property type="entry name" value="Galactose mutarotase-like"/>
    <property type="match status" value="1"/>
</dbReference>
<dbReference type="CDD" id="cd09019">
    <property type="entry name" value="galactose_mutarotase_like"/>
    <property type="match status" value="1"/>
</dbReference>
<dbReference type="PIRSF" id="PIRSF005096">
    <property type="entry name" value="GALM"/>
    <property type="match status" value="1"/>
</dbReference>
<evidence type="ECO:0000256" key="11">
    <source>
        <dbReference type="PIRSR" id="PIRSR005096-3"/>
    </source>
</evidence>
<gene>
    <name evidence="12" type="ORF">C4B60_13805</name>
</gene>
<feature type="binding site" evidence="10">
    <location>
        <position position="252"/>
    </location>
    <ligand>
        <name>beta-D-galactose</name>
        <dbReference type="ChEBI" id="CHEBI:27667"/>
    </ligand>
</feature>
<evidence type="ECO:0000256" key="3">
    <source>
        <dbReference type="ARBA" id="ARBA00006206"/>
    </source>
</evidence>
<comment type="caution">
    <text evidence="12">The sequence shown here is derived from an EMBL/GenBank/DDBJ whole genome shotgun (WGS) entry which is preliminary data.</text>
</comment>
<reference evidence="12 13" key="1">
    <citation type="submission" date="2018-02" db="EMBL/GenBank/DDBJ databases">
        <title>Jeotgalibacillus proteolyticum sp. nov. a protease producing bacterium isolated from ocean sediments of Laizhou Bay.</title>
        <authorList>
            <person name="Li Y."/>
        </authorList>
    </citation>
    <scope>NUCLEOTIDE SEQUENCE [LARGE SCALE GENOMIC DNA]</scope>
    <source>
        <strain evidence="12 13">22-7</strain>
    </source>
</reference>
<dbReference type="PROSITE" id="PS00545">
    <property type="entry name" value="ALDOSE_1_EPIMERASE"/>
    <property type="match status" value="1"/>
</dbReference>
<evidence type="ECO:0000256" key="2">
    <source>
        <dbReference type="ARBA" id="ARBA00005028"/>
    </source>
</evidence>
<evidence type="ECO:0000256" key="8">
    <source>
        <dbReference type="PIRNR" id="PIRNR005096"/>
    </source>
</evidence>
<comment type="pathway">
    <text evidence="2 8">Carbohydrate metabolism; hexose metabolism.</text>
</comment>
<dbReference type="InterPro" id="IPR047215">
    <property type="entry name" value="Galactose_mutarotase-like"/>
</dbReference>
<evidence type="ECO:0000256" key="5">
    <source>
        <dbReference type="ARBA" id="ARBA00014165"/>
    </source>
</evidence>
<evidence type="ECO:0000256" key="10">
    <source>
        <dbReference type="PIRSR" id="PIRSR005096-2"/>
    </source>
</evidence>
<dbReference type="EC" id="5.1.3.3" evidence="4 8"/>
<comment type="similarity">
    <text evidence="3 8">Belongs to the aldose epimerase family.</text>
</comment>
<dbReference type="InterPro" id="IPR008183">
    <property type="entry name" value="Aldose_1/G6P_1-epimerase"/>
</dbReference>
<dbReference type="PANTHER" id="PTHR10091:SF0">
    <property type="entry name" value="GALACTOSE MUTAROTASE"/>
    <property type="match status" value="1"/>
</dbReference>
<dbReference type="InterPro" id="IPR011013">
    <property type="entry name" value="Gal_mutarotase_sf_dom"/>
</dbReference>
<feature type="active site" description="Proton donor" evidence="9">
    <location>
        <position position="179"/>
    </location>
</feature>
<name>A0A2S5G9F4_9BACL</name>
<keyword evidence="6 8" id="KW-0413">Isomerase</keyword>
<protein>
    <recommendedName>
        <fullName evidence="5 8">Aldose 1-epimerase</fullName>
        <ecNumber evidence="4 8">5.1.3.3</ecNumber>
    </recommendedName>
</protein>
<dbReference type="Pfam" id="PF01263">
    <property type="entry name" value="Aldose_epim"/>
    <property type="match status" value="1"/>
</dbReference>
<proteinExistence type="inferred from homology"/>
<accession>A0A2S5G9F4</accession>
<keyword evidence="13" id="KW-1185">Reference proteome</keyword>
<evidence type="ECO:0000256" key="6">
    <source>
        <dbReference type="ARBA" id="ARBA00023235"/>
    </source>
</evidence>
<keyword evidence="7 8" id="KW-0119">Carbohydrate metabolism</keyword>
<comment type="catalytic activity">
    <reaction evidence="1 8">
        <text>alpha-D-glucose = beta-D-glucose</text>
        <dbReference type="Rhea" id="RHEA:10264"/>
        <dbReference type="ChEBI" id="CHEBI:15903"/>
        <dbReference type="ChEBI" id="CHEBI:17925"/>
        <dbReference type="EC" id="5.1.3.3"/>
    </reaction>
</comment>
<dbReference type="GO" id="GO:0006006">
    <property type="term" value="P:glucose metabolic process"/>
    <property type="evidence" value="ECO:0007669"/>
    <property type="project" value="TreeGrafter"/>
</dbReference>
<evidence type="ECO:0000313" key="12">
    <source>
        <dbReference type="EMBL" id="PPA69618.1"/>
    </source>
</evidence>
<dbReference type="EMBL" id="PREZ01000005">
    <property type="protein sequence ID" value="PPA69618.1"/>
    <property type="molecule type" value="Genomic_DNA"/>
</dbReference>
<dbReference type="GO" id="GO:0004034">
    <property type="term" value="F:aldose 1-epimerase activity"/>
    <property type="evidence" value="ECO:0007669"/>
    <property type="project" value="UniProtKB-EC"/>
</dbReference>
<sequence length="348" mass="39368">MTMIFVTTEEIAEHNGSKVIEYKLRNENGMELSILNYGCIITKWTAKDREGNYQNIVLGFDEFDKYLTQSPYFGAVIGRVAGRISDAAFKLNGETYQLEANQEKSCLHGGEKGFDKVVWEGRVAENQDLIFTRTSPHMEGGFPGNLDVTVTYRLLEDDTVEIEYEGTTDQDTIINMTNHSYFNLNGDFNKSVVNHELMLKAGRYLPLKEDLIPTGELAPVDGTAFDFREPKTLKEGFDTNERQLEIGGGGFDHPLMLDTNFDQEIVLSECDSGRRLTIETDQKGLVLYTGNQMDSNMTIRGYNTQKHMALCLETQNLPNAINEPLFPSIVLKPAETYKAKTRYIWTVC</sequence>
<dbReference type="PANTHER" id="PTHR10091">
    <property type="entry name" value="ALDOSE-1-EPIMERASE"/>
    <property type="match status" value="1"/>
</dbReference>
<dbReference type="NCBIfam" id="NF008277">
    <property type="entry name" value="PRK11055.1"/>
    <property type="match status" value="1"/>
</dbReference>